<proteinExistence type="predicted"/>
<comment type="caution">
    <text evidence="1">The sequence shown here is derived from an EMBL/GenBank/DDBJ whole genome shotgun (WGS) entry which is preliminary data.</text>
</comment>
<keyword evidence="2" id="KW-1185">Reference proteome</keyword>
<name>A0ABD2Q3D1_9PLAT</name>
<evidence type="ECO:0000313" key="2">
    <source>
        <dbReference type="Proteomes" id="UP001626550"/>
    </source>
</evidence>
<dbReference type="EMBL" id="JBJKFK010001085">
    <property type="protein sequence ID" value="KAL3314138.1"/>
    <property type="molecule type" value="Genomic_DNA"/>
</dbReference>
<reference evidence="1 2" key="1">
    <citation type="submission" date="2024-11" db="EMBL/GenBank/DDBJ databases">
        <title>Adaptive evolution of stress response genes in parasites aligns with host niche diversity.</title>
        <authorList>
            <person name="Hahn C."/>
            <person name="Resl P."/>
        </authorList>
    </citation>
    <scope>NUCLEOTIDE SEQUENCE [LARGE SCALE GENOMIC DNA]</scope>
    <source>
        <strain evidence="1">EGGRZ-B1_66</strain>
        <tissue evidence="1">Body</tissue>
    </source>
</reference>
<protein>
    <submittedName>
        <fullName evidence="1">Uncharacterized protein</fullName>
    </submittedName>
</protein>
<sequence length="69" mass="8226">MYSFHFLRSAVSIHDMHQYRYADAPTDPGYNINLDVRSLKTRNLALFIFGSEPSKFSYEDLNRKFRFET</sequence>
<evidence type="ECO:0000313" key="1">
    <source>
        <dbReference type="EMBL" id="KAL3314138.1"/>
    </source>
</evidence>
<gene>
    <name evidence="1" type="ORF">Ciccas_007253</name>
</gene>
<dbReference type="AlphaFoldDB" id="A0ABD2Q3D1"/>
<accession>A0ABD2Q3D1</accession>
<organism evidence="1 2">
    <name type="scientific">Cichlidogyrus casuarinus</name>
    <dbReference type="NCBI Taxonomy" id="1844966"/>
    <lineage>
        <taxon>Eukaryota</taxon>
        <taxon>Metazoa</taxon>
        <taxon>Spiralia</taxon>
        <taxon>Lophotrochozoa</taxon>
        <taxon>Platyhelminthes</taxon>
        <taxon>Monogenea</taxon>
        <taxon>Monopisthocotylea</taxon>
        <taxon>Dactylogyridea</taxon>
        <taxon>Ancyrocephalidae</taxon>
        <taxon>Cichlidogyrus</taxon>
    </lineage>
</organism>
<dbReference type="Proteomes" id="UP001626550">
    <property type="component" value="Unassembled WGS sequence"/>
</dbReference>